<dbReference type="RefSeq" id="WP_406763842.1">
    <property type="nucleotide sequence ID" value="NZ_JBJHZY010000001.1"/>
</dbReference>
<gene>
    <name evidence="1" type="ORF">ACJDUH_03880</name>
</gene>
<evidence type="ECO:0000313" key="2">
    <source>
        <dbReference type="Proteomes" id="UP001623661"/>
    </source>
</evidence>
<reference evidence="1 2" key="1">
    <citation type="submission" date="2024-11" db="EMBL/GenBank/DDBJ databases">
        <authorList>
            <person name="Heng Y.C."/>
            <person name="Lim A.C.H."/>
            <person name="Lee J.K.Y."/>
            <person name="Kittelmann S."/>
        </authorList>
    </citation>
    <scope>NUCLEOTIDE SEQUENCE [LARGE SCALE GENOMIC DNA]</scope>
    <source>
        <strain evidence="1 2">WILCCON 0202</strain>
    </source>
</reference>
<dbReference type="Proteomes" id="UP001623661">
    <property type="component" value="Unassembled WGS sequence"/>
</dbReference>
<name>A0ABW8TNH0_9CLOT</name>
<organism evidence="1 2">
    <name type="scientific">Candidatus Clostridium radicumherbarum</name>
    <dbReference type="NCBI Taxonomy" id="3381662"/>
    <lineage>
        <taxon>Bacteria</taxon>
        <taxon>Bacillati</taxon>
        <taxon>Bacillota</taxon>
        <taxon>Clostridia</taxon>
        <taxon>Eubacteriales</taxon>
        <taxon>Clostridiaceae</taxon>
        <taxon>Clostridium</taxon>
    </lineage>
</organism>
<comment type="caution">
    <text evidence="1">The sequence shown here is derived from an EMBL/GenBank/DDBJ whole genome shotgun (WGS) entry which is preliminary data.</text>
</comment>
<keyword evidence="2" id="KW-1185">Reference proteome</keyword>
<protein>
    <submittedName>
        <fullName evidence="1">Uncharacterized protein</fullName>
    </submittedName>
</protein>
<evidence type="ECO:0000313" key="1">
    <source>
        <dbReference type="EMBL" id="MFL0267234.1"/>
    </source>
</evidence>
<dbReference type="EMBL" id="JBJHZY010000001">
    <property type="protein sequence ID" value="MFL0267234.1"/>
    <property type="molecule type" value="Genomic_DNA"/>
</dbReference>
<sequence length="45" mass="4834">MNLSLNANTVNKALVTANAADVKDQYSEFEAEVKARATALGYAIF</sequence>
<accession>A0ABW8TNH0</accession>
<proteinExistence type="predicted"/>